<gene>
    <name evidence="2" type="ORF">C8F04DRAFT_486244</name>
</gene>
<proteinExistence type="predicted"/>
<dbReference type="InterPro" id="IPR036188">
    <property type="entry name" value="FAD/NAD-bd_sf"/>
</dbReference>
<evidence type="ECO:0000313" key="3">
    <source>
        <dbReference type="Proteomes" id="UP001218188"/>
    </source>
</evidence>
<dbReference type="AlphaFoldDB" id="A0AAD6WQB1"/>
<protein>
    <submittedName>
        <fullName evidence="2">Uncharacterized protein</fullName>
    </submittedName>
</protein>
<feature type="region of interest" description="Disordered" evidence="1">
    <location>
        <begin position="1"/>
        <end position="22"/>
    </location>
</feature>
<name>A0AAD6WQB1_9AGAR</name>
<organism evidence="2 3">
    <name type="scientific">Mycena alexandri</name>
    <dbReference type="NCBI Taxonomy" id="1745969"/>
    <lineage>
        <taxon>Eukaryota</taxon>
        <taxon>Fungi</taxon>
        <taxon>Dikarya</taxon>
        <taxon>Basidiomycota</taxon>
        <taxon>Agaricomycotina</taxon>
        <taxon>Agaricomycetes</taxon>
        <taxon>Agaricomycetidae</taxon>
        <taxon>Agaricales</taxon>
        <taxon>Marasmiineae</taxon>
        <taxon>Mycenaceae</taxon>
        <taxon>Mycena</taxon>
    </lineage>
</organism>
<evidence type="ECO:0000256" key="1">
    <source>
        <dbReference type="SAM" id="MobiDB-lite"/>
    </source>
</evidence>
<dbReference type="Gene3D" id="3.50.50.60">
    <property type="entry name" value="FAD/NAD(P)-binding domain"/>
    <property type="match status" value="1"/>
</dbReference>
<sequence>MESSQPEVAHGNYAPSNQKRPQPHCISLLSAAVWAGWRPAFCLGRAGHEVTVLESAPRISEVGAGIQVSGRGSPPRNRVFISSKVDLDQSEFESPPHQI</sequence>
<accession>A0AAD6WQB1</accession>
<dbReference type="EMBL" id="JARJCM010000446">
    <property type="protein sequence ID" value="KAJ7016989.1"/>
    <property type="molecule type" value="Genomic_DNA"/>
</dbReference>
<dbReference type="Gene3D" id="3.30.9.10">
    <property type="entry name" value="D-Amino Acid Oxidase, subunit A, domain 2"/>
    <property type="match status" value="1"/>
</dbReference>
<comment type="caution">
    <text evidence="2">The sequence shown here is derived from an EMBL/GenBank/DDBJ whole genome shotgun (WGS) entry which is preliminary data.</text>
</comment>
<evidence type="ECO:0000313" key="2">
    <source>
        <dbReference type="EMBL" id="KAJ7016989.1"/>
    </source>
</evidence>
<reference evidence="2" key="1">
    <citation type="submission" date="2023-03" db="EMBL/GenBank/DDBJ databases">
        <title>Massive genome expansion in bonnet fungi (Mycena s.s.) driven by repeated elements and novel gene families across ecological guilds.</title>
        <authorList>
            <consortium name="Lawrence Berkeley National Laboratory"/>
            <person name="Harder C.B."/>
            <person name="Miyauchi S."/>
            <person name="Viragh M."/>
            <person name="Kuo A."/>
            <person name="Thoen E."/>
            <person name="Andreopoulos B."/>
            <person name="Lu D."/>
            <person name="Skrede I."/>
            <person name="Drula E."/>
            <person name="Henrissat B."/>
            <person name="Morin E."/>
            <person name="Kohler A."/>
            <person name="Barry K."/>
            <person name="LaButti K."/>
            <person name="Morin E."/>
            <person name="Salamov A."/>
            <person name="Lipzen A."/>
            <person name="Mereny Z."/>
            <person name="Hegedus B."/>
            <person name="Baldrian P."/>
            <person name="Stursova M."/>
            <person name="Weitz H."/>
            <person name="Taylor A."/>
            <person name="Grigoriev I.V."/>
            <person name="Nagy L.G."/>
            <person name="Martin F."/>
            <person name="Kauserud H."/>
        </authorList>
    </citation>
    <scope>NUCLEOTIDE SEQUENCE</scope>
    <source>
        <strain evidence="2">CBHHK200</strain>
    </source>
</reference>
<keyword evidence="3" id="KW-1185">Reference proteome</keyword>
<dbReference type="Proteomes" id="UP001218188">
    <property type="component" value="Unassembled WGS sequence"/>
</dbReference>